<proteinExistence type="predicted"/>
<dbReference type="InterPro" id="IPR002636">
    <property type="entry name" value="DUF29"/>
</dbReference>
<feature type="non-terminal residue" evidence="1">
    <location>
        <position position="1"/>
    </location>
</feature>
<dbReference type="Proteomes" id="UP000548632">
    <property type="component" value="Unassembled WGS sequence"/>
</dbReference>
<keyword evidence="2" id="KW-1185">Reference proteome</keyword>
<evidence type="ECO:0000313" key="1">
    <source>
        <dbReference type="EMBL" id="MBB1127146.1"/>
    </source>
</evidence>
<name>A0A839HJP0_9GAMM</name>
<evidence type="ECO:0000313" key="2">
    <source>
        <dbReference type="Proteomes" id="UP000548632"/>
    </source>
</evidence>
<gene>
    <name evidence="1" type="ORF">HUK38_13070</name>
</gene>
<dbReference type="Gene3D" id="1.20.1220.20">
    <property type="entry name" value="Uncharcterised protein PF01724"/>
    <property type="match status" value="1"/>
</dbReference>
<organism evidence="1 2">
    <name type="scientific">Thiospirillum jenense</name>
    <dbReference type="NCBI Taxonomy" id="1653858"/>
    <lineage>
        <taxon>Bacteria</taxon>
        <taxon>Pseudomonadati</taxon>
        <taxon>Pseudomonadota</taxon>
        <taxon>Gammaproteobacteria</taxon>
        <taxon>Chromatiales</taxon>
        <taxon>Chromatiaceae</taxon>
        <taxon>Thiospirillum</taxon>
    </lineage>
</organism>
<dbReference type="AlphaFoldDB" id="A0A839HJP0"/>
<dbReference type="EMBL" id="JABVCQ010000037">
    <property type="protein sequence ID" value="MBB1127146.1"/>
    <property type="molecule type" value="Genomic_DNA"/>
</dbReference>
<reference evidence="1 2" key="1">
    <citation type="journal article" date="2020" name="Arch. Microbiol.">
        <title>The genome sequence of the giant phototrophic gammaproteobacterium Thiospirillum jenense gives insight into its physiological properties and phylogenetic relationships.</title>
        <authorList>
            <person name="Imhoff J.F."/>
            <person name="Meyer T.E."/>
            <person name="Kyndt J.A."/>
        </authorList>
    </citation>
    <scope>NUCLEOTIDE SEQUENCE [LARGE SCALE GENOMIC DNA]</scope>
    <source>
        <strain evidence="1 2">DSM 216</strain>
    </source>
</reference>
<accession>A0A839HJP0</accession>
<dbReference type="RefSeq" id="WP_182584771.1">
    <property type="nucleotide sequence ID" value="NZ_JABVCQ010000037.1"/>
</dbReference>
<sequence>IVEQRQRIQNRLKKALGLESKLTEILIEAYDDVRDLATVQTNLPSATFPPECPYTIEQMLDKTYYLLPP</sequence>
<comment type="caution">
    <text evidence="1">The sequence shown here is derived from an EMBL/GenBank/DDBJ whole genome shotgun (WGS) entry which is preliminary data.</text>
</comment>
<protein>
    <submittedName>
        <fullName evidence="1">DUF29 family protein</fullName>
    </submittedName>
</protein>
<dbReference type="PANTHER" id="PTHR34235">
    <property type="entry name" value="SLR1203 PROTEIN-RELATED"/>
    <property type="match status" value="1"/>
</dbReference>
<dbReference type="Pfam" id="PF01724">
    <property type="entry name" value="DUF29"/>
    <property type="match status" value="1"/>
</dbReference>